<dbReference type="RefSeq" id="XP_007868177.1">
    <property type="nucleotide sequence ID" value="XM_007869986.1"/>
</dbReference>
<dbReference type="OrthoDB" id="1882547at2759"/>
<dbReference type="OMA" id="WRTYHGF"/>
<evidence type="ECO:0000313" key="2">
    <source>
        <dbReference type="Proteomes" id="UP000030669"/>
    </source>
</evidence>
<name>S7PZ33_GLOTA</name>
<dbReference type="AlphaFoldDB" id="S7PZ33"/>
<dbReference type="HOGENOM" id="CLU_021646_2_0_1"/>
<dbReference type="STRING" id="670483.S7PZ33"/>
<dbReference type="PANTHER" id="PTHR36050:SF1">
    <property type="entry name" value="O-FUCOSYLTRANSFERASE 30"/>
    <property type="match status" value="1"/>
</dbReference>
<organism evidence="1 2">
    <name type="scientific">Gloeophyllum trabeum (strain ATCC 11539 / FP-39264 / Madison 617)</name>
    <name type="common">Brown rot fungus</name>
    <dbReference type="NCBI Taxonomy" id="670483"/>
    <lineage>
        <taxon>Eukaryota</taxon>
        <taxon>Fungi</taxon>
        <taxon>Dikarya</taxon>
        <taxon>Basidiomycota</taxon>
        <taxon>Agaricomycotina</taxon>
        <taxon>Agaricomycetes</taxon>
        <taxon>Gloeophyllales</taxon>
        <taxon>Gloeophyllaceae</taxon>
        <taxon>Gloeophyllum</taxon>
    </lineage>
</organism>
<keyword evidence="2" id="KW-1185">Reference proteome</keyword>
<proteinExistence type="predicted"/>
<sequence length="424" mass="47669">MGENDRFLSYLPHSGFNNQRIALENALVLSRMLNRTLLLPPARLGNKPLPYMDFEKLSHFVSLSGKERARRCASIPTSAPVPLECFDYTLVSWYSLMNLSSLQSEQSIFERWDLSAAWLERIGVTQDDIYTLAGSRLYHYRFVDSKSELSGDQKYTESVNIADLAQVPSRLIQIGTLFGSSRLRLRQPGNLALRGDIRRRMTLSNVLLHRIAADIGDAMGGVYLAAHVRVGDGVFSERQHHNARRIWWKLLSQALEFDNERISALENRLSNASWHCTGSIPVISPDPPALKVPRPALSPMPSSFRPRYSCRGSTEGLFDPRLAVPLFVSTDAPDPANHALIRPLMSTFPCTFFLSDFTSELAPLDPIQNPYDGAFLKPFLLPLIEAIIAGKARYVVGTDGSTFSAYVQDVLWRAYHDWEIVQRG</sequence>
<reference evidence="1 2" key="1">
    <citation type="journal article" date="2012" name="Science">
        <title>The Paleozoic origin of enzymatic lignin decomposition reconstructed from 31 fungal genomes.</title>
        <authorList>
            <person name="Floudas D."/>
            <person name="Binder M."/>
            <person name="Riley R."/>
            <person name="Barry K."/>
            <person name="Blanchette R.A."/>
            <person name="Henrissat B."/>
            <person name="Martinez A.T."/>
            <person name="Otillar R."/>
            <person name="Spatafora J.W."/>
            <person name="Yadav J.S."/>
            <person name="Aerts A."/>
            <person name="Benoit I."/>
            <person name="Boyd A."/>
            <person name="Carlson A."/>
            <person name="Copeland A."/>
            <person name="Coutinho P.M."/>
            <person name="de Vries R.P."/>
            <person name="Ferreira P."/>
            <person name="Findley K."/>
            <person name="Foster B."/>
            <person name="Gaskell J."/>
            <person name="Glotzer D."/>
            <person name="Gorecki P."/>
            <person name="Heitman J."/>
            <person name="Hesse C."/>
            <person name="Hori C."/>
            <person name="Igarashi K."/>
            <person name="Jurgens J.A."/>
            <person name="Kallen N."/>
            <person name="Kersten P."/>
            <person name="Kohler A."/>
            <person name="Kuees U."/>
            <person name="Kumar T.K.A."/>
            <person name="Kuo A."/>
            <person name="LaButti K."/>
            <person name="Larrondo L.F."/>
            <person name="Lindquist E."/>
            <person name="Ling A."/>
            <person name="Lombard V."/>
            <person name="Lucas S."/>
            <person name="Lundell T."/>
            <person name="Martin R."/>
            <person name="McLaughlin D.J."/>
            <person name="Morgenstern I."/>
            <person name="Morin E."/>
            <person name="Murat C."/>
            <person name="Nagy L.G."/>
            <person name="Nolan M."/>
            <person name="Ohm R.A."/>
            <person name="Patyshakuliyeva A."/>
            <person name="Rokas A."/>
            <person name="Ruiz-Duenas F.J."/>
            <person name="Sabat G."/>
            <person name="Salamov A."/>
            <person name="Samejima M."/>
            <person name="Schmutz J."/>
            <person name="Slot J.C."/>
            <person name="St John F."/>
            <person name="Stenlid J."/>
            <person name="Sun H."/>
            <person name="Sun S."/>
            <person name="Syed K."/>
            <person name="Tsang A."/>
            <person name="Wiebenga A."/>
            <person name="Young D."/>
            <person name="Pisabarro A."/>
            <person name="Eastwood D.C."/>
            <person name="Martin F."/>
            <person name="Cullen D."/>
            <person name="Grigoriev I.V."/>
            <person name="Hibbett D.S."/>
        </authorList>
    </citation>
    <scope>NUCLEOTIDE SEQUENCE [LARGE SCALE GENOMIC DNA]</scope>
    <source>
        <strain evidence="1 2">ATCC 11539</strain>
    </source>
</reference>
<accession>S7PZ33</accession>
<dbReference type="KEGG" id="gtr:GLOTRDRAFT_45604"/>
<dbReference type="eggNOG" id="ENOG502QU3B">
    <property type="taxonomic scope" value="Eukaryota"/>
</dbReference>
<gene>
    <name evidence="1" type="ORF">GLOTRDRAFT_45604</name>
</gene>
<evidence type="ECO:0008006" key="3">
    <source>
        <dbReference type="Google" id="ProtNLM"/>
    </source>
</evidence>
<dbReference type="EMBL" id="KB469306">
    <property type="protein sequence ID" value="EPQ52906.1"/>
    <property type="molecule type" value="Genomic_DNA"/>
</dbReference>
<dbReference type="Proteomes" id="UP000030669">
    <property type="component" value="Unassembled WGS sequence"/>
</dbReference>
<protein>
    <recommendedName>
        <fullName evidence="3">CigA protein</fullName>
    </recommendedName>
</protein>
<dbReference type="GeneID" id="19306357"/>
<dbReference type="Gene3D" id="3.40.50.11350">
    <property type="match status" value="1"/>
</dbReference>
<dbReference type="PANTHER" id="PTHR36050">
    <property type="entry name" value="O-FUCOSYLTRANSFERASE 30"/>
    <property type="match status" value="1"/>
</dbReference>
<evidence type="ECO:0000313" key="1">
    <source>
        <dbReference type="EMBL" id="EPQ52906.1"/>
    </source>
</evidence>